<keyword evidence="2" id="KW-1133">Transmembrane helix</keyword>
<keyword evidence="2" id="KW-0472">Membrane</keyword>
<feature type="transmembrane region" description="Helical" evidence="2">
    <location>
        <begin position="103"/>
        <end position="123"/>
    </location>
</feature>
<sequence>MFGTDLQQAYDPGMNTEPQNMIHLNSASDMDREVEQKQAAMHHQHEEQHQPTTYDTNSFFRDNQMQNQLSQLQEELRLQKQKTYKTSNDVNIIDRFVSKKKDVIKLVLISLTIVLAFSLHYVIHDALKAYLMNSILTPSQELMTKLAYPVTILLVIWTIKVFNK</sequence>
<evidence type="ECO:0000256" key="2">
    <source>
        <dbReference type="SAM" id="Phobius"/>
    </source>
</evidence>
<feature type="transmembrane region" description="Helical" evidence="2">
    <location>
        <begin position="143"/>
        <end position="162"/>
    </location>
</feature>
<keyword evidence="2" id="KW-0812">Transmembrane</keyword>
<evidence type="ECO:0000313" key="3">
    <source>
        <dbReference type="EMBL" id="QHT07739.1"/>
    </source>
</evidence>
<reference evidence="3" key="1">
    <citation type="journal article" date="2020" name="Nature">
        <title>Giant virus diversity and host interactions through global metagenomics.</title>
        <authorList>
            <person name="Schulz F."/>
            <person name="Roux S."/>
            <person name="Paez-Espino D."/>
            <person name="Jungbluth S."/>
            <person name="Walsh D.A."/>
            <person name="Denef V.J."/>
            <person name="McMahon K.D."/>
            <person name="Konstantinidis K.T."/>
            <person name="Eloe-Fadrosh E.A."/>
            <person name="Kyrpides N.C."/>
            <person name="Woyke T."/>
        </authorList>
    </citation>
    <scope>NUCLEOTIDE SEQUENCE</scope>
    <source>
        <strain evidence="3">GVMAG-M-3300021964-36</strain>
    </source>
</reference>
<dbReference type="AlphaFoldDB" id="A0A6C0CVK5"/>
<proteinExistence type="predicted"/>
<name>A0A6C0CVK5_9ZZZZ</name>
<protein>
    <submittedName>
        <fullName evidence="3">Uncharacterized protein</fullName>
    </submittedName>
</protein>
<dbReference type="EMBL" id="MN739485">
    <property type="protein sequence ID" value="QHT07739.1"/>
    <property type="molecule type" value="Genomic_DNA"/>
</dbReference>
<accession>A0A6C0CVK5</accession>
<feature type="region of interest" description="Disordered" evidence="1">
    <location>
        <begin position="30"/>
        <end position="54"/>
    </location>
</feature>
<organism evidence="3">
    <name type="scientific">viral metagenome</name>
    <dbReference type="NCBI Taxonomy" id="1070528"/>
    <lineage>
        <taxon>unclassified sequences</taxon>
        <taxon>metagenomes</taxon>
        <taxon>organismal metagenomes</taxon>
    </lineage>
</organism>
<evidence type="ECO:0000256" key="1">
    <source>
        <dbReference type="SAM" id="MobiDB-lite"/>
    </source>
</evidence>